<proteinExistence type="inferred from homology"/>
<keyword evidence="9" id="KW-1185">Reference proteome</keyword>
<dbReference type="PANTHER" id="PTHR10381:SF70">
    <property type="entry name" value="ATP-DEPENDENT CLP PROTEASE PROTEOLYTIC SUBUNIT"/>
    <property type="match status" value="1"/>
</dbReference>
<reference evidence="8 9" key="1">
    <citation type="submission" date="2023-11" db="EMBL/GenBank/DDBJ databases">
        <authorList>
            <person name="Bao R."/>
        </authorList>
    </citation>
    <scope>NUCLEOTIDE SEQUENCE [LARGE SCALE GENOMIC DNA]</scope>
    <source>
        <strain evidence="8 9">PJ23</strain>
    </source>
</reference>
<protein>
    <recommendedName>
        <fullName evidence="6">ATP-dependent Clp protease proteolytic subunit</fullName>
    </recommendedName>
</protein>
<evidence type="ECO:0000256" key="6">
    <source>
        <dbReference type="RuleBase" id="RU003567"/>
    </source>
</evidence>
<dbReference type="RefSeq" id="WP_319844454.1">
    <property type="nucleotide sequence ID" value="NZ_JAXAFJ010000005.1"/>
</dbReference>
<dbReference type="InterPro" id="IPR023562">
    <property type="entry name" value="ClpP/TepA"/>
</dbReference>
<dbReference type="Proteomes" id="UP001274321">
    <property type="component" value="Unassembled WGS sequence"/>
</dbReference>
<organism evidence="8 9">
    <name type="scientific">Terrihabitans rhizophilus</name>
    <dbReference type="NCBI Taxonomy" id="3092662"/>
    <lineage>
        <taxon>Bacteria</taxon>
        <taxon>Pseudomonadati</taxon>
        <taxon>Pseudomonadota</taxon>
        <taxon>Alphaproteobacteria</taxon>
        <taxon>Hyphomicrobiales</taxon>
        <taxon>Terrihabitans</taxon>
    </lineage>
</organism>
<gene>
    <name evidence="8" type="ORF">SCD90_09610</name>
</gene>
<keyword evidence="3 8" id="KW-0645">Protease</keyword>
<feature type="region of interest" description="Disordered" evidence="7">
    <location>
        <begin position="309"/>
        <end position="328"/>
    </location>
</feature>
<dbReference type="SUPFAM" id="SSF52096">
    <property type="entry name" value="ClpP/crotonase"/>
    <property type="match status" value="1"/>
</dbReference>
<dbReference type="NCBIfam" id="NF045542">
    <property type="entry name" value="Clp_rel_HeadMat"/>
    <property type="match status" value="1"/>
</dbReference>
<keyword evidence="2" id="KW-0963">Cytoplasm</keyword>
<feature type="compositionally biased region" description="Polar residues" evidence="7">
    <location>
        <begin position="222"/>
        <end position="233"/>
    </location>
</feature>
<evidence type="ECO:0000256" key="1">
    <source>
        <dbReference type="ARBA" id="ARBA00007039"/>
    </source>
</evidence>
<dbReference type="EMBL" id="JAXAFJ010000005">
    <property type="protein sequence ID" value="MDX6806322.1"/>
    <property type="molecule type" value="Genomic_DNA"/>
</dbReference>
<feature type="region of interest" description="Disordered" evidence="7">
    <location>
        <begin position="203"/>
        <end position="237"/>
    </location>
</feature>
<dbReference type="CDD" id="cd07016">
    <property type="entry name" value="S14_ClpP_1"/>
    <property type="match status" value="1"/>
</dbReference>
<evidence type="ECO:0000313" key="8">
    <source>
        <dbReference type="EMBL" id="MDX6806322.1"/>
    </source>
</evidence>
<comment type="similarity">
    <text evidence="1 6">Belongs to the peptidase S14 family.</text>
</comment>
<dbReference type="GO" id="GO:0004252">
    <property type="term" value="F:serine-type endopeptidase activity"/>
    <property type="evidence" value="ECO:0007669"/>
    <property type="project" value="UniProtKB-EC"/>
</dbReference>
<dbReference type="Pfam" id="PF00574">
    <property type="entry name" value="CLP_protease"/>
    <property type="match status" value="1"/>
</dbReference>
<dbReference type="PANTHER" id="PTHR10381">
    <property type="entry name" value="ATP-DEPENDENT CLP PROTEASE PROTEOLYTIC SUBUNIT"/>
    <property type="match status" value="1"/>
</dbReference>
<evidence type="ECO:0000256" key="2">
    <source>
        <dbReference type="ARBA" id="ARBA00022490"/>
    </source>
</evidence>
<evidence type="ECO:0000256" key="7">
    <source>
        <dbReference type="SAM" id="MobiDB-lite"/>
    </source>
</evidence>
<dbReference type="InterPro" id="IPR001907">
    <property type="entry name" value="ClpP"/>
</dbReference>
<keyword evidence="4 8" id="KW-0378">Hydrolase</keyword>
<name>A0ABU4RNA5_9HYPH</name>
<comment type="caution">
    <text evidence="8">The sequence shown here is derived from an EMBL/GenBank/DDBJ whole genome shotgun (WGS) entry which is preliminary data.</text>
</comment>
<dbReference type="PRINTS" id="PR00127">
    <property type="entry name" value="CLPPROTEASEP"/>
</dbReference>
<keyword evidence="5" id="KW-0720">Serine protease</keyword>
<dbReference type="InterPro" id="IPR029045">
    <property type="entry name" value="ClpP/crotonase-like_dom_sf"/>
</dbReference>
<evidence type="ECO:0000256" key="5">
    <source>
        <dbReference type="ARBA" id="ARBA00022825"/>
    </source>
</evidence>
<evidence type="ECO:0000256" key="3">
    <source>
        <dbReference type="ARBA" id="ARBA00022670"/>
    </source>
</evidence>
<dbReference type="Gene3D" id="3.90.226.10">
    <property type="entry name" value="2-enoyl-CoA Hydratase, Chain A, domain 1"/>
    <property type="match status" value="1"/>
</dbReference>
<evidence type="ECO:0000256" key="4">
    <source>
        <dbReference type="ARBA" id="ARBA00022801"/>
    </source>
</evidence>
<evidence type="ECO:0000313" key="9">
    <source>
        <dbReference type="Proteomes" id="UP001274321"/>
    </source>
</evidence>
<sequence>MAAILNGGELTPSGDVGDAWFDDHFTYSDVVIALAQIDDTSELTVRLNSPGGIATEGAAIHALLSRREGATNVVVDGVAMSSASLIAMAGDTITMTLGSTMMIHDPENISVGNSDAHAKSIEHLETLATSFARIYAGKSGKSPEECRSLMKAETWFTPEEAVAAGFADAPGDTKARAAAPHDYRAYAHAPKRLRALAAKKNWHRKDADMAAPSAADPRQAEENSMSEANQGGPNTADIERARREAVMAYQTRRKTVMAFVEVKGREALAENLIDTDLTEDGIKAALAAAPKADAATARADDVSELEARRLNGEGLNAPGKPTPATAKGTTSMVANMRKLLGQKETA</sequence>
<dbReference type="GO" id="GO:0006508">
    <property type="term" value="P:proteolysis"/>
    <property type="evidence" value="ECO:0007669"/>
    <property type="project" value="UniProtKB-KW"/>
</dbReference>
<accession>A0ABU4RNA5</accession>